<dbReference type="EMBL" id="JNSL01000034">
    <property type="protein sequence ID" value="KGA19137.1"/>
    <property type="molecule type" value="Genomic_DNA"/>
</dbReference>
<evidence type="ECO:0000259" key="1">
    <source>
        <dbReference type="Pfam" id="PF13482"/>
    </source>
</evidence>
<dbReference type="Pfam" id="PF13482">
    <property type="entry name" value="RNase_H_2"/>
    <property type="match status" value="1"/>
</dbReference>
<reference evidence="2" key="1">
    <citation type="submission" date="2014-06" db="EMBL/GenBank/DDBJ databases">
        <title>Key roles for freshwater Actinobacteria revealed by deep metagenomic sequencing.</title>
        <authorList>
            <person name="Ghai R."/>
            <person name="Mizuno C.M."/>
            <person name="Picazo A."/>
            <person name="Camacho A."/>
            <person name="Rodriguez-Valera F."/>
        </authorList>
    </citation>
    <scope>NUCLEOTIDE SEQUENCE</scope>
</reference>
<gene>
    <name evidence="2" type="ORF">GM51_7095</name>
</gene>
<sequence>MRLDARAALQCHEYLHKSFAPACFDLTERAPDSAMMLELKRQGDIHEARVIENLMTKGLDVLVINKDQGEIEKELTTAEALINSTSQIIIGAWISSVCEEKIAELTGRPKLSDPDRVSRPDLLVRVGEGADGKPRWAPVDIKSHDPIEENKSSKIYLSTWDLLLPTQGVESTARLELEDASQLAHYHEHLRTLGLATDEGYVAIIGRDIEQIVWAKLAETALGLAGKGGDAGTDYLFKFDIAKQIVKAAQMRQQDPSLPPASQSALEGHAKFGCGACTFQIICDRELKAHDGGAGHVTLLAGVTKKAQAKYFPDITSIRELAATAGLPKPAEKLQIQAQAWVSKKAILIDPDKDFLIPEFDIEIDIDLENSLAAFQDNGLSEIEGKDRVYLYGYGVHDRTINKDWQSATFDSFADYSNTEEGEYQLLLKTWNFLKEEVASAEAAGKTIGIFHYSSHEKTWWRNFARNHEGKPGVPTLEEVEDFMNDHFEDLLDYSKLVALGTSGYGIKKLAPKAGFNWQVQDPGGALSLLKYKEAVDQSKTQEERDEAIAWLYSYNLDDVRATFAVRDYLRKLSF</sequence>
<comment type="caution">
    <text evidence="2">The sequence shown here is derived from an EMBL/GenBank/DDBJ whole genome shotgun (WGS) entry which is preliminary data.</text>
</comment>
<dbReference type="AlphaFoldDB" id="A0A094Q6U9"/>
<accession>A0A094Q6U9</accession>
<protein>
    <recommendedName>
        <fullName evidence="1">YprB ribonuclease H-like domain-containing protein</fullName>
    </recommendedName>
</protein>
<proteinExistence type="predicted"/>
<feature type="domain" description="YprB ribonuclease H-like" evidence="1">
    <location>
        <begin position="413"/>
        <end position="570"/>
    </location>
</feature>
<dbReference type="InterPro" id="IPR038720">
    <property type="entry name" value="YprB_RNase_H-like_dom"/>
</dbReference>
<name>A0A094Q6U9_9ZZZZ</name>
<organism evidence="2">
    <name type="scientific">freshwater metagenome</name>
    <dbReference type="NCBI Taxonomy" id="449393"/>
    <lineage>
        <taxon>unclassified sequences</taxon>
        <taxon>metagenomes</taxon>
        <taxon>ecological metagenomes</taxon>
    </lineage>
</organism>
<evidence type="ECO:0000313" key="2">
    <source>
        <dbReference type="EMBL" id="KGA19137.1"/>
    </source>
</evidence>